<dbReference type="InterPro" id="IPR011042">
    <property type="entry name" value="6-blade_b-propeller_TolB-like"/>
</dbReference>
<evidence type="ECO:0000259" key="2">
    <source>
        <dbReference type="Pfam" id="PF08450"/>
    </source>
</evidence>
<dbReference type="InterPro" id="IPR013658">
    <property type="entry name" value="SGL"/>
</dbReference>
<dbReference type="Proteomes" id="UP000319383">
    <property type="component" value="Chromosome"/>
</dbReference>
<sequence precursor="true">MKRIFTFLMVLSVGGLVLTSAVSAAEENYDIDPDSLPQKGVPQGEIKGPFPWKSEIFPGTEREYWIYVPAQYDKDKPACVMVVQDGLGRAKGWKMPTVFDNLIHKGEMPVTIGIFITPGVVPAPHEGAQARFNRSFEYDSLGDRYANFLLEEILPEVAKSYNLSEDPNDRAISGASSGAICAFNVAWERPDQFRRVFSTIGTFVGLRGANEFPVLVRKVEPKPIRVFLQDGSNDLDLYGGSWWVANQDMLASLTWAGYDVNHAWGQGGHNGKQGAAILPDAMRWLWRDYPEPIRVGTGGGKRRTDILIPGEDWQLVSKGHKFTEGPAVNDKGEVFFTDVPNSQIYKIGLDGMVSLFAEETGNANGLMFGKDGKLYACVSGKKQIVAYSPDSKSEVIAENVSCNDLVIGDNGIYVTDPENKRVLHIGWDKKVSVVDDKGLEFPNGVVLSPDQSLLYVADTRRQYVNSYQVKPDGTLRYKQPFHHLHIAPTQTDTGADGMTVDDQGRLYVATRMGVQVCDQPGRVHLILSKPQGSWLSNVVFGGKDLNTLYVTCGGSIYKRKMNAKGLSVGNLLKPPKPRL</sequence>
<dbReference type="Gene3D" id="2.120.10.30">
    <property type="entry name" value="TolB, C-terminal domain"/>
    <property type="match status" value="1"/>
</dbReference>
<name>A0A517ZQQ7_9PLAN</name>
<feature type="chain" id="PRO_5022087718" evidence="1">
    <location>
        <begin position="25"/>
        <end position="579"/>
    </location>
</feature>
<evidence type="ECO:0000313" key="3">
    <source>
        <dbReference type="EMBL" id="QDU44785.1"/>
    </source>
</evidence>
<keyword evidence="3" id="KW-0378">Hydrolase</keyword>
<accession>A0A517ZQQ7</accession>
<dbReference type="InterPro" id="IPR000801">
    <property type="entry name" value="Esterase-like"/>
</dbReference>
<dbReference type="KEGG" id="sdyn:Mal52_32710"/>
<gene>
    <name evidence="3" type="primary">gnl_3</name>
    <name evidence="3" type="ORF">Mal52_32710</name>
</gene>
<dbReference type="InterPro" id="IPR029058">
    <property type="entry name" value="AB_hydrolase_fold"/>
</dbReference>
<feature type="signal peptide" evidence="1">
    <location>
        <begin position="1"/>
        <end position="24"/>
    </location>
</feature>
<dbReference type="Gene3D" id="3.40.50.1820">
    <property type="entry name" value="alpha/beta hydrolase"/>
    <property type="match status" value="1"/>
</dbReference>
<dbReference type="Pfam" id="PF00756">
    <property type="entry name" value="Esterase"/>
    <property type="match status" value="1"/>
</dbReference>
<dbReference type="EMBL" id="CP036276">
    <property type="protein sequence ID" value="QDU44785.1"/>
    <property type="molecule type" value="Genomic_DNA"/>
</dbReference>
<dbReference type="GO" id="GO:0004341">
    <property type="term" value="F:gluconolactonase activity"/>
    <property type="evidence" value="ECO:0007669"/>
    <property type="project" value="UniProtKB-EC"/>
</dbReference>
<evidence type="ECO:0000256" key="1">
    <source>
        <dbReference type="SAM" id="SignalP"/>
    </source>
</evidence>
<keyword evidence="1" id="KW-0732">Signal</keyword>
<dbReference type="SUPFAM" id="SSF63829">
    <property type="entry name" value="Calcium-dependent phosphotriesterase"/>
    <property type="match status" value="1"/>
</dbReference>
<reference evidence="3 4" key="1">
    <citation type="submission" date="2019-02" db="EMBL/GenBank/DDBJ databases">
        <title>Deep-cultivation of Planctomycetes and their phenomic and genomic characterization uncovers novel biology.</title>
        <authorList>
            <person name="Wiegand S."/>
            <person name="Jogler M."/>
            <person name="Boedeker C."/>
            <person name="Pinto D."/>
            <person name="Vollmers J."/>
            <person name="Rivas-Marin E."/>
            <person name="Kohn T."/>
            <person name="Peeters S.H."/>
            <person name="Heuer A."/>
            <person name="Rast P."/>
            <person name="Oberbeckmann S."/>
            <person name="Bunk B."/>
            <person name="Jeske O."/>
            <person name="Meyerdierks A."/>
            <person name="Storesund J.E."/>
            <person name="Kallscheuer N."/>
            <person name="Luecker S."/>
            <person name="Lage O.M."/>
            <person name="Pohl T."/>
            <person name="Merkel B.J."/>
            <person name="Hornburger P."/>
            <person name="Mueller R.-W."/>
            <person name="Bruemmer F."/>
            <person name="Labrenz M."/>
            <person name="Spormann A.M."/>
            <person name="Op den Camp H."/>
            <person name="Overmann J."/>
            <person name="Amann R."/>
            <person name="Jetten M.S.M."/>
            <person name="Mascher T."/>
            <person name="Medema M.H."/>
            <person name="Devos D.P."/>
            <person name="Kaster A.-K."/>
            <person name="Ovreas L."/>
            <person name="Rohde M."/>
            <person name="Galperin M.Y."/>
            <person name="Jogler C."/>
        </authorList>
    </citation>
    <scope>NUCLEOTIDE SEQUENCE [LARGE SCALE GENOMIC DNA]</scope>
    <source>
        <strain evidence="3 4">Mal52</strain>
    </source>
</reference>
<dbReference type="AlphaFoldDB" id="A0A517ZQQ7"/>
<protein>
    <submittedName>
        <fullName evidence="3">Gluconolactonase</fullName>
        <ecNumber evidence="3">3.1.1.17</ecNumber>
    </submittedName>
</protein>
<dbReference type="Pfam" id="PF08450">
    <property type="entry name" value="SGL"/>
    <property type="match status" value="1"/>
</dbReference>
<proteinExistence type="predicted"/>
<evidence type="ECO:0000313" key="4">
    <source>
        <dbReference type="Proteomes" id="UP000319383"/>
    </source>
</evidence>
<organism evidence="3 4">
    <name type="scientific">Symmachiella dynata</name>
    <dbReference type="NCBI Taxonomy" id="2527995"/>
    <lineage>
        <taxon>Bacteria</taxon>
        <taxon>Pseudomonadati</taxon>
        <taxon>Planctomycetota</taxon>
        <taxon>Planctomycetia</taxon>
        <taxon>Planctomycetales</taxon>
        <taxon>Planctomycetaceae</taxon>
        <taxon>Symmachiella</taxon>
    </lineage>
</organism>
<dbReference type="InterPro" id="IPR050583">
    <property type="entry name" value="Mycobacterial_A85_antigen"/>
</dbReference>
<dbReference type="RefSeq" id="WP_145377084.1">
    <property type="nucleotide sequence ID" value="NZ_CP036276.1"/>
</dbReference>
<dbReference type="EC" id="3.1.1.17" evidence="3"/>
<feature type="domain" description="SMP-30/Gluconolactonase/LRE-like region" evidence="2">
    <location>
        <begin position="322"/>
        <end position="552"/>
    </location>
</feature>
<dbReference type="PANTHER" id="PTHR48098">
    <property type="entry name" value="ENTEROCHELIN ESTERASE-RELATED"/>
    <property type="match status" value="1"/>
</dbReference>
<dbReference type="PANTHER" id="PTHR48098:SF3">
    <property type="entry name" value="IRON(III) ENTEROBACTIN ESTERASE"/>
    <property type="match status" value="1"/>
</dbReference>
<dbReference type="SUPFAM" id="SSF53474">
    <property type="entry name" value="alpha/beta-Hydrolases"/>
    <property type="match status" value="1"/>
</dbReference>
<keyword evidence="4" id="KW-1185">Reference proteome</keyword>